<protein>
    <submittedName>
        <fullName evidence="1">Uncharacterized protein</fullName>
    </submittedName>
</protein>
<reference evidence="1 2" key="1">
    <citation type="journal article" date="2021" name="Nat. Plants">
        <title>The Taxus genome provides insights into paclitaxel biosynthesis.</title>
        <authorList>
            <person name="Xiong X."/>
            <person name="Gou J."/>
            <person name="Liao Q."/>
            <person name="Li Y."/>
            <person name="Zhou Q."/>
            <person name="Bi G."/>
            <person name="Li C."/>
            <person name="Du R."/>
            <person name="Wang X."/>
            <person name="Sun T."/>
            <person name="Guo L."/>
            <person name="Liang H."/>
            <person name="Lu P."/>
            <person name="Wu Y."/>
            <person name="Zhang Z."/>
            <person name="Ro D.K."/>
            <person name="Shang Y."/>
            <person name="Huang S."/>
            <person name="Yan J."/>
        </authorList>
    </citation>
    <scope>NUCLEOTIDE SEQUENCE [LARGE SCALE GENOMIC DNA]</scope>
    <source>
        <strain evidence="1">Ta-2019</strain>
    </source>
</reference>
<evidence type="ECO:0000313" key="1">
    <source>
        <dbReference type="EMBL" id="KAH9298721.1"/>
    </source>
</evidence>
<dbReference type="EMBL" id="JAHRHJ020000010">
    <property type="protein sequence ID" value="KAH9298721.1"/>
    <property type="molecule type" value="Genomic_DNA"/>
</dbReference>
<accession>A0AA38FEZ2</accession>
<comment type="caution">
    <text evidence="1">The sequence shown here is derived from an EMBL/GenBank/DDBJ whole genome shotgun (WGS) entry which is preliminary data.</text>
</comment>
<keyword evidence="2" id="KW-1185">Reference proteome</keyword>
<dbReference type="AlphaFoldDB" id="A0AA38FEZ2"/>
<gene>
    <name evidence="1" type="ORF">KI387_030403</name>
</gene>
<feature type="non-terminal residue" evidence="1">
    <location>
        <position position="1"/>
    </location>
</feature>
<proteinExistence type="predicted"/>
<evidence type="ECO:0000313" key="2">
    <source>
        <dbReference type="Proteomes" id="UP000824469"/>
    </source>
</evidence>
<dbReference type="Proteomes" id="UP000824469">
    <property type="component" value="Unassembled WGS sequence"/>
</dbReference>
<feature type="non-terminal residue" evidence="1">
    <location>
        <position position="100"/>
    </location>
</feature>
<sequence>ITPKKVIGMSPFQLMYGFEVDIPLTIEMPALKLLQEIEDGQYKDSLDKRILFLVKLEENRFQVVDQIKEHQLKVKKIFDKRAKERDFKIFDKRAKEREFK</sequence>
<name>A0AA38FEZ2_TAXCH</name>
<organism evidence="1 2">
    <name type="scientific">Taxus chinensis</name>
    <name type="common">Chinese yew</name>
    <name type="synonym">Taxus wallichiana var. chinensis</name>
    <dbReference type="NCBI Taxonomy" id="29808"/>
    <lineage>
        <taxon>Eukaryota</taxon>
        <taxon>Viridiplantae</taxon>
        <taxon>Streptophyta</taxon>
        <taxon>Embryophyta</taxon>
        <taxon>Tracheophyta</taxon>
        <taxon>Spermatophyta</taxon>
        <taxon>Pinopsida</taxon>
        <taxon>Pinidae</taxon>
        <taxon>Conifers II</taxon>
        <taxon>Cupressales</taxon>
        <taxon>Taxaceae</taxon>
        <taxon>Taxus</taxon>
    </lineage>
</organism>